<evidence type="ECO:0000256" key="3">
    <source>
        <dbReference type="ARBA" id="ARBA00023004"/>
    </source>
</evidence>
<reference evidence="7" key="1">
    <citation type="submission" date="2017-09" db="EMBL/GenBank/DDBJ databases">
        <title>Depth-based differentiation of microbial function through sediment-hosted aquifers and enrichment of novel symbionts in the deep terrestrial subsurface.</title>
        <authorList>
            <person name="Probst A.J."/>
            <person name="Ladd B."/>
            <person name="Jarett J.K."/>
            <person name="Geller-Mcgrath D.E."/>
            <person name="Sieber C.M.K."/>
            <person name="Emerson J.B."/>
            <person name="Anantharaman K."/>
            <person name="Thomas B.C."/>
            <person name="Malmstrom R."/>
            <person name="Stieglmeier M."/>
            <person name="Klingl A."/>
            <person name="Woyke T."/>
            <person name="Ryan C.M."/>
            <person name="Banfield J.F."/>
        </authorList>
    </citation>
    <scope>NUCLEOTIDE SEQUENCE [LARGE SCALE GENOMIC DNA]</scope>
</reference>
<name>A0A2M6ZFX9_9BACT</name>
<evidence type="ECO:0000256" key="2">
    <source>
        <dbReference type="ARBA" id="ARBA00022723"/>
    </source>
</evidence>
<dbReference type="GO" id="GO:0046872">
    <property type="term" value="F:metal ion binding"/>
    <property type="evidence" value="ECO:0007669"/>
    <property type="project" value="UniProtKB-KW"/>
</dbReference>
<dbReference type="InterPro" id="IPR035938">
    <property type="entry name" value="Hemerythrin-like_sf"/>
</dbReference>
<keyword evidence="4" id="KW-0175">Coiled coil</keyword>
<comment type="caution">
    <text evidence="6">The sequence shown here is derived from an EMBL/GenBank/DDBJ whole genome shotgun (WGS) entry which is preliminary data.</text>
</comment>
<dbReference type="Gene3D" id="1.20.120.520">
    <property type="entry name" value="nmb1532 protein domain like"/>
    <property type="match status" value="1"/>
</dbReference>
<feature type="coiled-coil region" evidence="4">
    <location>
        <begin position="77"/>
        <end position="104"/>
    </location>
</feature>
<accession>A0A2M6ZFX9</accession>
<dbReference type="AlphaFoldDB" id="A0A2M6ZFX9"/>
<proteinExistence type="inferred from homology"/>
<evidence type="ECO:0000313" key="7">
    <source>
        <dbReference type="Proteomes" id="UP000229227"/>
    </source>
</evidence>
<evidence type="ECO:0000259" key="5">
    <source>
        <dbReference type="Pfam" id="PF01814"/>
    </source>
</evidence>
<dbReference type="InterPro" id="IPR012312">
    <property type="entry name" value="Hemerythrin-like"/>
</dbReference>
<dbReference type="Proteomes" id="UP000229227">
    <property type="component" value="Unassembled WGS sequence"/>
</dbReference>
<comment type="similarity">
    <text evidence="1">Belongs to the hemerythrin family.</text>
</comment>
<dbReference type="EMBL" id="PEWN01000081">
    <property type="protein sequence ID" value="PIU51286.1"/>
    <property type="molecule type" value="Genomic_DNA"/>
</dbReference>
<protein>
    <recommendedName>
        <fullName evidence="5">Hemerythrin-like domain-containing protein</fullName>
    </recommendedName>
</protein>
<evidence type="ECO:0000313" key="6">
    <source>
        <dbReference type="EMBL" id="PIU51286.1"/>
    </source>
</evidence>
<evidence type="ECO:0000256" key="1">
    <source>
        <dbReference type="ARBA" id="ARBA00010587"/>
    </source>
</evidence>
<dbReference type="Pfam" id="PF01814">
    <property type="entry name" value="Hemerythrin"/>
    <property type="match status" value="1"/>
</dbReference>
<feature type="domain" description="Hemerythrin-like" evidence="5">
    <location>
        <begin position="6"/>
        <end position="138"/>
    </location>
</feature>
<organism evidence="6 7">
    <name type="scientific">Candidatus Desantisbacteria bacterium CG07_land_8_20_14_0_80_39_15</name>
    <dbReference type="NCBI Taxonomy" id="1974549"/>
    <lineage>
        <taxon>Bacteria</taxon>
        <taxon>Candidatus Desantisiibacteriota</taxon>
    </lineage>
</organism>
<gene>
    <name evidence="6" type="ORF">COS91_05260</name>
</gene>
<keyword evidence="2" id="KW-0479">Metal-binding</keyword>
<sequence length="163" mass="19278">MRDVVSMLCNTHETVKEKVAMWLKLIPAIERFGTWQKIDGLISFLSEYAVKHFEDEEILIDVIKKHVNLSVEEQQMMSKFLREHEILLAELENLKETASKYNQGDRKTVDEFTENSHQIIDELLKHAKEEDEKLFPLAREKLTAEHLKIFEKKLEKTIKEVKK</sequence>
<keyword evidence="3" id="KW-0408">Iron</keyword>
<evidence type="ECO:0000256" key="4">
    <source>
        <dbReference type="SAM" id="Coils"/>
    </source>
</evidence>
<dbReference type="SUPFAM" id="SSF47188">
    <property type="entry name" value="Hemerythrin-like"/>
    <property type="match status" value="1"/>
</dbReference>